<evidence type="ECO:0000256" key="4">
    <source>
        <dbReference type="PIRSR" id="PIRSR001227-1"/>
    </source>
</evidence>
<keyword evidence="3" id="KW-0865">Zymogen</keyword>
<feature type="binding site" evidence="5">
    <location>
        <position position="356"/>
    </location>
    <ligand>
        <name>Ca(2+)</name>
        <dbReference type="ChEBI" id="CHEBI:29108"/>
    </ligand>
</feature>
<feature type="binding site" evidence="5">
    <location>
        <position position="353"/>
    </location>
    <ligand>
        <name>Ca(2+)</name>
        <dbReference type="ChEBI" id="CHEBI:29108"/>
    </ligand>
</feature>
<dbReference type="GO" id="GO:0017000">
    <property type="term" value="P:antibiotic biosynthetic process"/>
    <property type="evidence" value="ECO:0007669"/>
    <property type="project" value="InterPro"/>
</dbReference>
<protein>
    <submittedName>
        <fullName evidence="7">Penicillin acylase family protein</fullName>
    </submittedName>
    <submittedName>
        <fullName evidence="6">Penicillin amidase</fullName>
    </submittedName>
</protein>
<dbReference type="CDD" id="cd03747">
    <property type="entry name" value="Ntn_PGA_like"/>
    <property type="match status" value="1"/>
</dbReference>
<reference evidence="7 9" key="2">
    <citation type="submission" date="2019-03" db="EMBL/GenBank/DDBJ databases">
        <authorList>
            <person name="He R.-H."/>
        </authorList>
    </citation>
    <scope>NUCLEOTIDE SEQUENCE [LARGE SCALE GENOMIC DNA]</scope>
    <source>
        <strain evidence="7 9">DSM 19624</strain>
    </source>
</reference>
<proteinExistence type="inferred from homology"/>
<comment type="caution">
    <text evidence="6">The sequence shown here is derived from an EMBL/GenBank/DDBJ whole genome shotgun (WGS) entry which is preliminary data.</text>
</comment>
<dbReference type="Gene3D" id="1.10.1400.10">
    <property type="match status" value="1"/>
</dbReference>
<dbReference type="OrthoDB" id="9759796at2"/>
<keyword evidence="2" id="KW-0378">Hydrolase</keyword>
<evidence type="ECO:0000313" key="7">
    <source>
        <dbReference type="EMBL" id="TFB29428.1"/>
    </source>
</evidence>
<dbReference type="InterPro" id="IPR029055">
    <property type="entry name" value="Ntn_hydrolases_N"/>
</dbReference>
<dbReference type="SUPFAM" id="SSF56235">
    <property type="entry name" value="N-terminal nucleophile aminohydrolases (Ntn hydrolases)"/>
    <property type="match status" value="1"/>
</dbReference>
<evidence type="ECO:0000256" key="2">
    <source>
        <dbReference type="ARBA" id="ARBA00022801"/>
    </source>
</evidence>
<sequence>MKKIKISFLFPLMSMILLIAALSQQLFSIPPMGKLLNPFSGAVRNGESKQKRNTIKLEEEGLKAAVNIYFDQRSVPHIYAKGSDDMYFAQGYITAQFRLWQMDFISDAAAGRLSEILGNRFLEYDRNQRRIGILSAAKASLKMIEKDSETLAALTAYTKGVNAYIKKLDYKNTPLEYKIMDYKPEEWSNLKTVLIMKNLTSTLTGYDDDLSMSGMMMALGEENFNKLYPSYFGPITPVMGEQKKVINPDLVFTKKPDYLNFGFMAAGTMVNPSTYNPKLGSNSWAVSGNKTKSGFPILCSDPHLNLSLPAIWMEMQLTCPGTNVYGVSIPGTPAVIIGFNEDIAWGITNGADDVKDWYKLKITNDYKKYEMDGKWKKLESSVVEIKRKNQPSFYDTIYRAPQGPVVYDKNFAGNQGGLKNSALKWELHRPSNEFSTFIKLNKAKRYSDYKNAIANFSSPIQNFTFACKDNTIAINHQGKLARREAAEGRFILDGTRSRLLQRGYIPVDSLPGLLNPSSNYVLSANQHPTGKDYPYYYSGYYSEIRANRIQQLLASHNDFDIKDMEAIQLDNVNKFSLDALPLLLNHVDLRSLNKEQLHKISTLHNWKGTYDFNDVNALLFEFWWKNIKEAAWEELKIFPFYTKAPDDYVLLNMIKNSPEGKYFYTPISGKRENITAIITGALIKAVTTYNGIKSTDNSKWGAYNKINVMHLSNIDAFSRMNISSSGHPEAVNAISKNWGPSWRMIVALGDRPKAYGIYPGGQSGNIGSPNYDDFLTDWTKGKYYELNFYMSQEEAQKNTNK</sequence>
<dbReference type="Proteomes" id="UP000273898">
    <property type="component" value="Unassembled WGS sequence"/>
</dbReference>
<accession>A0A497XWB0</accession>
<evidence type="ECO:0000256" key="1">
    <source>
        <dbReference type="ARBA" id="ARBA00006586"/>
    </source>
</evidence>
<evidence type="ECO:0000256" key="5">
    <source>
        <dbReference type="PIRSR" id="PIRSR001227-2"/>
    </source>
</evidence>
<name>A0A497XWB0_9SPHI</name>
<dbReference type="InterPro" id="IPR002692">
    <property type="entry name" value="S45"/>
</dbReference>
<dbReference type="Gene3D" id="3.60.20.10">
    <property type="entry name" value="Glutamine Phosphoribosylpyrophosphate, subunit 1, domain 1"/>
    <property type="match status" value="1"/>
</dbReference>
<dbReference type="InterPro" id="IPR014395">
    <property type="entry name" value="Pen/GL7ACA/AHL_acylase"/>
</dbReference>
<evidence type="ECO:0000313" key="9">
    <source>
        <dbReference type="Proteomes" id="UP000297429"/>
    </source>
</evidence>
<comment type="cofactor">
    <cofactor evidence="5">
        <name>Ca(2+)</name>
        <dbReference type="ChEBI" id="CHEBI:29108"/>
    </cofactor>
    <text evidence="5">Binds 1 Ca(2+) ion per dimer.</text>
</comment>
<dbReference type="Pfam" id="PF01804">
    <property type="entry name" value="Penicil_amidase"/>
    <property type="match status" value="1"/>
</dbReference>
<dbReference type="PANTHER" id="PTHR34218:SF4">
    <property type="entry name" value="ACYL-HOMOSERINE LACTONE ACYLASE QUIP"/>
    <property type="match status" value="1"/>
</dbReference>
<dbReference type="Gene3D" id="2.30.120.10">
    <property type="match status" value="1"/>
</dbReference>
<dbReference type="GO" id="GO:0046872">
    <property type="term" value="F:metal ion binding"/>
    <property type="evidence" value="ECO:0007669"/>
    <property type="project" value="UniProtKB-KW"/>
</dbReference>
<organism evidence="6 8">
    <name type="scientific">Pedobacter alluvionis</name>
    <dbReference type="NCBI Taxonomy" id="475253"/>
    <lineage>
        <taxon>Bacteria</taxon>
        <taxon>Pseudomonadati</taxon>
        <taxon>Bacteroidota</taxon>
        <taxon>Sphingobacteriia</taxon>
        <taxon>Sphingobacteriales</taxon>
        <taxon>Sphingobacteriaceae</taxon>
        <taxon>Pedobacter</taxon>
    </lineage>
</organism>
<dbReference type="PANTHER" id="PTHR34218">
    <property type="entry name" value="PEPTIDASE S45 PENICILLIN AMIDASE"/>
    <property type="match status" value="1"/>
</dbReference>
<comment type="similarity">
    <text evidence="1">Belongs to the peptidase S45 family.</text>
</comment>
<dbReference type="InterPro" id="IPR043147">
    <property type="entry name" value="Penicillin_amidase_A-knob"/>
</dbReference>
<dbReference type="InterPro" id="IPR023343">
    <property type="entry name" value="Penicillin_amidase_dom1"/>
</dbReference>
<dbReference type="RefSeq" id="WP_121286838.1">
    <property type="nucleotide sequence ID" value="NZ_RCCK01000014.1"/>
</dbReference>
<keyword evidence="5" id="KW-0106">Calcium</keyword>
<reference evidence="6 8" key="1">
    <citation type="submission" date="2018-10" db="EMBL/GenBank/DDBJ databases">
        <title>Genomic Encyclopedia of Archaeal and Bacterial Type Strains, Phase II (KMG-II): from individual species to whole genera.</title>
        <authorList>
            <person name="Goeker M."/>
        </authorList>
    </citation>
    <scope>NUCLEOTIDE SEQUENCE [LARGE SCALE GENOMIC DNA]</scope>
    <source>
        <strain evidence="6 8">DSM 19624</strain>
    </source>
</reference>
<dbReference type="GO" id="GO:0016811">
    <property type="term" value="F:hydrolase activity, acting on carbon-nitrogen (but not peptide) bonds, in linear amides"/>
    <property type="evidence" value="ECO:0007669"/>
    <property type="project" value="InterPro"/>
</dbReference>
<feature type="active site" description="Nucleophile" evidence="4">
    <location>
        <position position="281"/>
    </location>
</feature>
<evidence type="ECO:0000313" key="8">
    <source>
        <dbReference type="Proteomes" id="UP000273898"/>
    </source>
</evidence>
<dbReference type="InterPro" id="IPR043146">
    <property type="entry name" value="Penicillin_amidase_N_B-knob"/>
</dbReference>
<dbReference type="PIRSF" id="PIRSF001227">
    <property type="entry name" value="Pen_acylase"/>
    <property type="match status" value="1"/>
</dbReference>
<dbReference type="EMBL" id="RCCK01000014">
    <property type="protein sequence ID" value="RLJ72732.1"/>
    <property type="molecule type" value="Genomic_DNA"/>
</dbReference>
<evidence type="ECO:0000256" key="3">
    <source>
        <dbReference type="ARBA" id="ARBA00023145"/>
    </source>
</evidence>
<keyword evidence="9" id="KW-1185">Reference proteome</keyword>
<gene>
    <name evidence="6" type="ORF">BCL90_4371</name>
    <name evidence="7" type="ORF">E3V97_20535</name>
</gene>
<dbReference type="EMBL" id="SOPX01000004">
    <property type="protein sequence ID" value="TFB29428.1"/>
    <property type="molecule type" value="Genomic_DNA"/>
</dbReference>
<dbReference type="Gene3D" id="1.10.439.10">
    <property type="entry name" value="Penicillin Amidohydrolase, domain 1"/>
    <property type="match status" value="1"/>
</dbReference>
<keyword evidence="5" id="KW-0479">Metal-binding</keyword>
<evidence type="ECO:0000313" key="6">
    <source>
        <dbReference type="EMBL" id="RLJ72732.1"/>
    </source>
</evidence>
<dbReference type="Proteomes" id="UP000297429">
    <property type="component" value="Unassembled WGS sequence"/>
</dbReference>
<dbReference type="AlphaFoldDB" id="A0A497XWB0"/>